<evidence type="ECO:0000256" key="6">
    <source>
        <dbReference type="ARBA" id="ARBA00022692"/>
    </source>
</evidence>
<evidence type="ECO:0000256" key="3">
    <source>
        <dbReference type="ARBA" id="ARBA00005179"/>
    </source>
</evidence>
<evidence type="ECO:0000256" key="5">
    <source>
        <dbReference type="ARBA" id="ARBA00022617"/>
    </source>
</evidence>
<evidence type="ECO:0000313" key="13">
    <source>
        <dbReference type="EMBL" id="EPT04230.1"/>
    </source>
</evidence>
<keyword evidence="7" id="KW-0479">Metal-binding</keyword>
<comment type="cofactor">
    <cofactor evidence="1">
        <name>heme</name>
        <dbReference type="ChEBI" id="CHEBI:30413"/>
    </cofactor>
</comment>
<comment type="pathway">
    <text evidence="3">Secondary metabolite biosynthesis.</text>
</comment>
<dbReference type="PRINTS" id="PR00463">
    <property type="entry name" value="EP450I"/>
</dbReference>
<keyword evidence="14" id="KW-1185">Reference proteome</keyword>
<keyword evidence="11" id="KW-0503">Monooxygenase</keyword>
<evidence type="ECO:0000256" key="12">
    <source>
        <dbReference type="ARBA" id="ARBA00023136"/>
    </source>
</evidence>
<organism evidence="13 14">
    <name type="scientific">Fomitopsis schrenkii</name>
    <name type="common">Brown rot fungus</name>
    <dbReference type="NCBI Taxonomy" id="2126942"/>
    <lineage>
        <taxon>Eukaryota</taxon>
        <taxon>Fungi</taxon>
        <taxon>Dikarya</taxon>
        <taxon>Basidiomycota</taxon>
        <taxon>Agaricomycotina</taxon>
        <taxon>Agaricomycetes</taxon>
        <taxon>Polyporales</taxon>
        <taxon>Fomitopsis</taxon>
    </lineage>
</organism>
<dbReference type="OrthoDB" id="2789670at2759"/>
<dbReference type="Pfam" id="PF00067">
    <property type="entry name" value="p450"/>
    <property type="match status" value="1"/>
</dbReference>
<dbReference type="InterPro" id="IPR036396">
    <property type="entry name" value="Cyt_P450_sf"/>
</dbReference>
<dbReference type="GO" id="GO:0005506">
    <property type="term" value="F:iron ion binding"/>
    <property type="evidence" value="ECO:0007669"/>
    <property type="project" value="InterPro"/>
</dbReference>
<dbReference type="PANTHER" id="PTHR46300">
    <property type="entry name" value="P450, PUTATIVE (EUROFUNG)-RELATED-RELATED"/>
    <property type="match status" value="1"/>
</dbReference>
<gene>
    <name evidence="13" type="ORF">FOMPIDRAFT_1028006</name>
</gene>
<proteinExistence type="inferred from homology"/>
<dbReference type="GO" id="GO:0016705">
    <property type="term" value="F:oxidoreductase activity, acting on paired donors, with incorporation or reduction of molecular oxygen"/>
    <property type="evidence" value="ECO:0007669"/>
    <property type="project" value="InterPro"/>
</dbReference>
<dbReference type="Gene3D" id="1.10.630.10">
    <property type="entry name" value="Cytochrome P450"/>
    <property type="match status" value="2"/>
</dbReference>
<evidence type="ECO:0000313" key="14">
    <source>
        <dbReference type="Proteomes" id="UP000015241"/>
    </source>
</evidence>
<dbReference type="eggNOG" id="KOG0156">
    <property type="taxonomic scope" value="Eukaryota"/>
</dbReference>
<evidence type="ECO:0000256" key="9">
    <source>
        <dbReference type="ARBA" id="ARBA00023002"/>
    </source>
</evidence>
<comment type="subcellular location">
    <subcellularLocation>
        <location evidence="2">Membrane</location>
    </subcellularLocation>
</comment>
<keyword evidence="6" id="KW-0812">Transmembrane</keyword>
<dbReference type="InterPro" id="IPR001128">
    <property type="entry name" value="Cyt_P450"/>
</dbReference>
<evidence type="ECO:0000256" key="10">
    <source>
        <dbReference type="ARBA" id="ARBA00023004"/>
    </source>
</evidence>
<comment type="similarity">
    <text evidence="4">Belongs to the cytochrome P450 family.</text>
</comment>
<reference evidence="13 14" key="1">
    <citation type="journal article" date="2012" name="Science">
        <title>The Paleozoic origin of enzymatic lignin decomposition reconstructed from 31 fungal genomes.</title>
        <authorList>
            <person name="Floudas D."/>
            <person name="Binder M."/>
            <person name="Riley R."/>
            <person name="Barry K."/>
            <person name="Blanchette R.A."/>
            <person name="Henrissat B."/>
            <person name="Martinez A.T."/>
            <person name="Otillar R."/>
            <person name="Spatafora J.W."/>
            <person name="Yadav J.S."/>
            <person name="Aerts A."/>
            <person name="Benoit I."/>
            <person name="Boyd A."/>
            <person name="Carlson A."/>
            <person name="Copeland A."/>
            <person name="Coutinho P.M."/>
            <person name="de Vries R.P."/>
            <person name="Ferreira P."/>
            <person name="Findley K."/>
            <person name="Foster B."/>
            <person name="Gaskell J."/>
            <person name="Glotzer D."/>
            <person name="Gorecki P."/>
            <person name="Heitman J."/>
            <person name="Hesse C."/>
            <person name="Hori C."/>
            <person name="Igarashi K."/>
            <person name="Jurgens J.A."/>
            <person name="Kallen N."/>
            <person name="Kersten P."/>
            <person name="Kohler A."/>
            <person name="Kuees U."/>
            <person name="Kumar T.K.A."/>
            <person name="Kuo A."/>
            <person name="LaButti K."/>
            <person name="Larrondo L.F."/>
            <person name="Lindquist E."/>
            <person name="Ling A."/>
            <person name="Lombard V."/>
            <person name="Lucas S."/>
            <person name="Lundell T."/>
            <person name="Martin R."/>
            <person name="McLaughlin D.J."/>
            <person name="Morgenstern I."/>
            <person name="Morin E."/>
            <person name="Murat C."/>
            <person name="Nagy L.G."/>
            <person name="Nolan M."/>
            <person name="Ohm R.A."/>
            <person name="Patyshakuliyeva A."/>
            <person name="Rokas A."/>
            <person name="Ruiz-Duenas F.J."/>
            <person name="Sabat G."/>
            <person name="Salamov A."/>
            <person name="Samejima M."/>
            <person name="Schmutz J."/>
            <person name="Slot J.C."/>
            <person name="St John F."/>
            <person name="Stenlid J."/>
            <person name="Sun H."/>
            <person name="Sun S."/>
            <person name="Syed K."/>
            <person name="Tsang A."/>
            <person name="Wiebenga A."/>
            <person name="Young D."/>
            <person name="Pisabarro A."/>
            <person name="Eastwood D.C."/>
            <person name="Martin F."/>
            <person name="Cullen D."/>
            <person name="Grigoriev I.V."/>
            <person name="Hibbett D.S."/>
        </authorList>
    </citation>
    <scope>NUCLEOTIDE SEQUENCE</scope>
    <source>
        <strain evidence="14">FP-58527</strain>
    </source>
</reference>
<dbReference type="GO" id="GO:0004497">
    <property type="term" value="F:monooxygenase activity"/>
    <property type="evidence" value="ECO:0007669"/>
    <property type="project" value="UniProtKB-KW"/>
</dbReference>
<evidence type="ECO:0000256" key="1">
    <source>
        <dbReference type="ARBA" id="ARBA00001971"/>
    </source>
</evidence>
<dbReference type="STRING" id="743788.S8G1Q8"/>
<keyword evidence="9" id="KW-0560">Oxidoreductase</keyword>
<dbReference type="InterPro" id="IPR050364">
    <property type="entry name" value="Cytochrome_P450_fung"/>
</dbReference>
<evidence type="ECO:0000256" key="8">
    <source>
        <dbReference type="ARBA" id="ARBA00022989"/>
    </source>
</evidence>
<sequence length="411" mass="46140">MSVNLFGRTMVIINSPSLAVELLDKKGGIYSDRPKFPVAGELMGCECLVALHHYVSRLKQLRKLLAQAIGNSSTSLVSISGHMEYEVRGFLYRVMSFPEALDKQVHRYIGASILRFTYGCSVEDDDDRLVYAMGHVVYALIDSQALVPGAYLADMFPILRTVPAWFPGAHWRRQAQEGRKLRDRTRELPLEYVKQQRVGIRTCHHLVASASSSAAIMALFRAMESHPEVQRKAQDDIDRVVGEDRLPDTTDLDRLPFVQALTRELLRWHAIAPLGVPHSVMIDDVHGEYLIPKESIVIANIWPGAMLRDPRTYKNSEVFNPNGSEPEYDPRQIRFGFGRRSADLAELSLFLTAATVLSVFNISKPIVNGRVLELPVQTDENAAKYHPTPFDIRPRSTKAAAVVTPAYENCT</sequence>
<protein>
    <recommendedName>
        <fullName evidence="15">Cytochrome P450</fullName>
    </recommendedName>
</protein>
<keyword evidence="10" id="KW-0408">Iron</keyword>
<name>S8G1Q8_FOMSC</name>
<dbReference type="GO" id="GO:0016020">
    <property type="term" value="C:membrane"/>
    <property type="evidence" value="ECO:0007669"/>
    <property type="project" value="UniProtKB-SubCell"/>
</dbReference>
<dbReference type="InParanoid" id="S8G1Q8"/>
<evidence type="ECO:0000256" key="4">
    <source>
        <dbReference type="ARBA" id="ARBA00010617"/>
    </source>
</evidence>
<dbReference type="Proteomes" id="UP000015241">
    <property type="component" value="Unassembled WGS sequence"/>
</dbReference>
<evidence type="ECO:0000256" key="2">
    <source>
        <dbReference type="ARBA" id="ARBA00004370"/>
    </source>
</evidence>
<evidence type="ECO:0000256" key="11">
    <source>
        <dbReference type="ARBA" id="ARBA00023033"/>
    </source>
</evidence>
<dbReference type="PANTHER" id="PTHR46300:SF5">
    <property type="entry name" value="CYTOCHROME P450"/>
    <property type="match status" value="1"/>
</dbReference>
<keyword evidence="8" id="KW-1133">Transmembrane helix</keyword>
<evidence type="ECO:0000256" key="7">
    <source>
        <dbReference type="ARBA" id="ARBA00022723"/>
    </source>
</evidence>
<accession>S8G1Q8</accession>
<dbReference type="EMBL" id="KE504127">
    <property type="protein sequence ID" value="EPT04230.1"/>
    <property type="molecule type" value="Genomic_DNA"/>
</dbReference>
<keyword evidence="5" id="KW-0349">Heme</keyword>
<dbReference type="GO" id="GO:0020037">
    <property type="term" value="F:heme binding"/>
    <property type="evidence" value="ECO:0007669"/>
    <property type="project" value="InterPro"/>
</dbReference>
<dbReference type="SUPFAM" id="SSF48264">
    <property type="entry name" value="Cytochrome P450"/>
    <property type="match status" value="1"/>
</dbReference>
<dbReference type="InterPro" id="IPR002401">
    <property type="entry name" value="Cyt_P450_E_grp-I"/>
</dbReference>
<evidence type="ECO:0008006" key="15">
    <source>
        <dbReference type="Google" id="ProtNLM"/>
    </source>
</evidence>
<dbReference type="HOGENOM" id="CLU_001570_2_3_1"/>
<keyword evidence="12" id="KW-0472">Membrane</keyword>
<dbReference type="AlphaFoldDB" id="S8G1Q8"/>